<accession>A0A4R3JV21</accession>
<dbReference type="Pfam" id="PF02348">
    <property type="entry name" value="CTP_transf_3"/>
    <property type="match status" value="1"/>
</dbReference>
<dbReference type="InterPro" id="IPR003329">
    <property type="entry name" value="Cytidylyl_trans"/>
</dbReference>
<dbReference type="Gene3D" id="3.90.550.10">
    <property type="entry name" value="Spore Coat Polysaccharide Biosynthesis Protein SpsA, Chain A"/>
    <property type="match status" value="1"/>
</dbReference>
<keyword evidence="1" id="KW-0808">Transferase</keyword>
<comment type="caution">
    <text evidence="1">The sequence shown here is derived from an EMBL/GenBank/DDBJ whole genome shotgun (WGS) entry which is preliminary data.</text>
</comment>
<dbReference type="GO" id="GO:0008781">
    <property type="term" value="F:N-acylneuraminate cytidylyltransferase activity"/>
    <property type="evidence" value="ECO:0007669"/>
    <property type="project" value="TreeGrafter"/>
</dbReference>
<organism evidence="1 2">
    <name type="scientific">Sulfuritortus calidifontis</name>
    <dbReference type="NCBI Taxonomy" id="1914471"/>
    <lineage>
        <taxon>Bacteria</taxon>
        <taxon>Pseudomonadati</taxon>
        <taxon>Pseudomonadota</taxon>
        <taxon>Betaproteobacteria</taxon>
        <taxon>Nitrosomonadales</taxon>
        <taxon>Thiobacillaceae</taxon>
        <taxon>Sulfuritortus</taxon>
    </lineage>
</organism>
<dbReference type="Proteomes" id="UP000295135">
    <property type="component" value="Unassembled WGS sequence"/>
</dbReference>
<evidence type="ECO:0000313" key="1">
    <source>
        <dbReference type="EMBL" id="TCS70135.1"/>
    </source>
</evidence>
<keyword evidence="2" id="KW-1185">Reference proteome</keyword>
<name>A0A4R3JV21_9PROT</name>
<dbReference type="CDD" id="cd02513">
    <property type="entry name" value="CMP-NeuAc_Synthase"/>
    <property type="match status" value="1"/>
</dbReference>
<gene>
    <name evidence="1" type="ORF">EDC61_11740</name>
</gene>
<reference evidence="1 2" key="1">
    <citation type="submission" date="2019-03" db="EMBL/GenBank/DDBJ databases">
        <title>Genomic Encyclopedia of Type Strains, Phase IV (KMG-IV): sequencing the most valuable type-strain genomes for metagenomic binning, comparative biology and taxonomic classification.</title>
        <authorList>
            <person name="Goeker M."/>
        </authorList>
    </citation>
    <scope>NUCLEOTIDE SEQUENCE [LARGE SCALE GENOMIC DNA]</scope>
    <source>
        <strain evidence="1 2">DSM 103923</strain>
    </source>
</reference>
<dbReference type="InterPro" id="IPR050793">
    <property type="entry name" value="CMP-NeuNAc_synthase"/>
</dbReference>
<sequence length="226" mass="25264">MSTVALIPARGGSKRLPRKNILPMAGLPMLAWPIHAAQESGMFDRICVSTEDAEIAEVARRYGAEVIERPFDIAQDRSTVVQVCLHALEIQPDIELLCCIYATACLLRPQTLVASRALLDEAPAADFVMGVSEYEHPPVQALKADEQGFLSYMWPEWRGVQSQFQPHLVVSNGTFYWARAEALQRERSFYGSRLKGFVVPADEAADIDTIQDIECARRRIEERVCG</sequence>
<dbReference type="InterPro" id="IPR029044">
    <property type="entry name" value="Nucleotide-diphossugar_trans"/>
</dbReference>
<protein>
    <submittedName>
        <fullName evidence="1">N-acylneuraminate cytidylyltransferase</fullName>
    </submittedName>
</protein>
<dbReference type="SUPFAM" id="SSF53448">
    <property type="entry name" value="Nucleotide-diphospho-sugar transferases"/>
    <property type="match status" value="1"/>
</dbReference>
<dbReference type="EMBL" id="SLZY01000017">
    <property type="protein sequence ID" value="TCS70135.1"/>
    <property type="molecule type" value="Genomic_DNA"/>
</dbReference>
<dbReference type="PANTHER" id="PTHR21485:SF6">
    <property type="entry name" value="N-ACYLNEURAMINATE CYTIDYLYLTRANSFERASE-RELATED"/>
    <property type="match status" value="1"/>
</dbReference>
<dbReference type="AlphaFoldDB" id="A0A4R3JV21"/>
<evidence type="ECO:0000313" key="2">
    <source>
        <dbReference type="Proteomes" id="UP000295135"/>
    </source>
</evidence>
<dbReference type="PANTHER" id="PTHR21485">
    <property type="entry name" value="HAD SUPERFAMILY MEMBERS CMAS AND KDSC"/>
    <property type="match status" value="1"/>
</dbReference>
<keyword evidence="1" id="KW-0548">Nucleotidyltransferase</keyword>
<dbReference type="RefSeq" id="WP_165919195.1">
    <property type="nucleotide sequence ID" value="NZ_AP018721.1"/>
</dbReference>
<proteinExistence type="predicted"/>